<reference evidence="2" key="1">
    <citation type="submission" date="2014-09" db="EMBL/GenBank/DDBJ databases">
        <authorList>
            <person name="Magalhaes I.L.F."/>
            <person name="Oliveira U."/>
            <person name="Santos F.R."/>
            <person name="Vidigal T.H.D.A."/>
            <person name="Brescovit A.D."/>
            <person name="Santos A.J."/>
        </authorList>
    </citation>
    <scope>NUCLEOTIDE SEQUENCE</scope>
    <source>
        <tissue evidence="2">Shoot tissue taken approximately 20 cm above the soil surface</tissue>
    </source>
</reference>
<feature type="region of interest" description="Disordered" evidence="1">
    <location>
        <begin position="1"/>
        <end position="24"/>
    </location>
</feature>
<dbReference type="AlphaFoldDB" id="A0A0A9FX40"/>
<dbReference type="EMBL" id="GBRH01181064">
    <property type="protein sequence ID" value="JAE16832.1"/>
    <property type="molecule type" value="Transcribed_RNA"/>
</dbReference>
<proteinExistence type="predicted"/>
<protein>
    <submittedName>
        <fullName evidence="2">Uncharacterized protein</fullName>
    </submittedName>
</protein>
<evidence type="ECO:0000256" key="1">
    <source>
        <dbReference type="SAM" id="MobiDB-lite"/>
    </source>
</evidence>
<organism evidence="2">
    <name type="scientific">Arundo donax</name>
    <name type="common">Giant reed</name>
    <name type="synonym">Donax arundinaceus</name>
    <dbReference type="NCBI Taxonomy" id="35708"/>
    <lineage>
        <taxon>Eukaryota</taxon>
        <taxon>Viridiplantae</taxon>
        <taxon>Streptophyta</taxon>
        <taxon>Embryophyta</taxon>
        <taxon>Tracheophyta</taxon>
        <taxon>Spermatophyta</taxon>
        <taxon>Magnoliopsida</taxon>
        <taxon>Liliopsida</taxon>
        <taxon>Poales</taxon>
        <taxon>Poaceae</taxon>
        <taxon>PACMAD clade</taxon>
        <taxon>Arundinoideae</taxon>
        <taxon>Arundineae</taxon>
        <taxon>Arundo</taxon>
    </lineage>
</organism>
<name>A0A0A9FX40_ARUDO</name>
<evidence type="ECO:0000313" key="2">
    <source>
        <dbReference type="EMBL" id="JAE16832.1"/>
    </source>
</evidence>
<accession>A0A0A9FX40</accession>
<feature type="compositionally biased region" description="Polar residues" evidence="1">
    <location>
        <begin position="1"/>
        <end position="23"/>
    </location>
</feature>
<reference evidence="2" key="2">
    <citation type="journal article" date="2015" name="Data Brief">
        <title>Shoot transcriptome of the giant reed, Arundo donax.</title>
        <authorList>
            <person name="Barrero R.A."/>
            <person name="Guerrero F.D."/>
            <person name="Moolhuijzen P."/>
            <person name="Goolsby J.A."/>
            <person name="Tidwell J."/>
            <person name="Bellgard S.E."/>
            <person name="Bellgard M.I."/>
        </authorList>
    </citation>
    <scope>NUCLEOTIDE SEQUENCE</scope>
    <source>
        <tissue evidence="2">Shoot tissue taken approximately 20 cm above the soil surface</tissue>
    </source>
</reference>
<sequence>MQCNSHQSSVPAASKCSSPTATPTPAVAQVWHIQKPANAPNC</sequence>